<dbReference type="STRING" id="428992.SAMN05216272_10478"/>
<dbReference type="RefSeq" id="WP_090262514.1">
    <property type="nucleotide sequence ID" value="NZ_FNDS01000004.1"/>
</dbReference>
<reference evidence="2" key="1">
    <citation type="submission" date="2016-10" db="EMBL/GenBank/DDBJ databases">
        <authorList>
            <person name="Varghese N."/>
            <person name="Submissions S."/>
        </authorList>
    </citation>
    <scope>NUCLEOTIDE SEQUENCE [LARGE SCALE GENOMIC DNA]</scope>
    <source>
        <strain evidence="2">CCM 7469</strain>
    </source>
</reference>
<evidence type="ECO:0000313" key="2">
    <source>
        <dbReference type="Proteomes" id="UP000199636"/>
    </source>
</evidence>
<proteinExistence type="predicted"/>
<sequence>MSAAIDTDAIHIERLFSTPVARLNHPNADALNAALGERILRRAASDPGVRHSNEGGWQSADDFEQWSGDAGAELVAFARAFADELTAVHDAQAGLLAASLNWRYNAWANLNRAGDGNALHGHPGCFWSGVYWVDDGGCGADPSLGGQLEFIDPRGLMPSHYNPQLRMRIQGCLSAGYATGIAPLSGQLLMFPSWLLHRVLPHHSKRPRLSVAFNFGL</sequence>
<dbReference type="Proteomes" id="UP000199636">
    <property type="component" value="Unassembled WGS sequence"/>
</dbReference>
<dbReference type="NCBIfam" id="TIGR02466">
    <property type="entry name" value="TIGR02466 family protein"/>
    <property type="match status" value="1"/>
</dbReference>
<dbReference type="OrthoDB" id="549777at2"/>
<evidence type="ECO:0008006" key="3">
    <source>
        <dbReference type="Google" id="ProtNLM"/>
    </source>
</evidence>
<dbReference type="Pfam" id="PF13759">
    <property type="entry name" value="2OG-FeII_Oxy_5"/>
    <property type="match status" value="1"/>
</dbReference>
<evidence type="ECO:0000313" key="1">
    <source>
        <dbReference type="EMBL" id="SDH90705.1"/>
    </source>
</evidence>
<keyword evidence="2" id="KW-1185">Reference proteome</keyword>
<dbReference type="InterPro" id="IPR012668">
    <property type="entry name" value="CHP02466"/>
</dbReference>
<accession>A0A1G8G8I5</accession>
<dbReference type="EMBL" id="FNDS01000004">
    <property type="protein sequence ID" value="SDH90705.1"/>
    <property type="molecule type" value="Genomic_DNA"/>
</dbReference>
<dbReference type="AlphaFoldDB" id="A0A1G8G8I5"/>
<dbReference type="Gene3D" id="2.60.120.620">
    <property type="entry name" value="q2cbj1_9rhob like domain"/>
    <property type="match status" value="1"/>
</dbReference>
<name>A0A1G8G8I5_9PSED</name>
<organism evidence="1 2">
    <name type="scientific">Pseudomonas panipatensis</name>
    <dbReference type="NCBI Taxonomy" id="428992"/>
    <lineage>
        <taxon>Bacteria</taxon>
        <taxon>Pseudomonadati</taxon>
        <taxon>Pseudomonadota</taxon>
        <taxon>Gammaproteobacteria</taxon>
        <taxon>Pseudomonadales</taxon>
        <taxon>Pseudomonadaceae</taxon>
        <taxon>Pseudomonas</taxon>
    </lineage>
</organism>
<gene>
    <name evidence="1" type="ORF">SAMN05216272_10478</name>
</gene>
<protein>
    <recommendedName>
        <fullName evidence="3">Phytanoyl-CoA dioxygenase (PhyH)</fullName>
    </recommendedName>
</protein>